<feature type="compositionally biased region" description="Polar residues" evidence="1">
    <location>
        <begin position="138"/>
        <end position="162"/>
    </location>
</feature>
<feature type="region of interest" description="Disordered" evidence="1">
    <location>
        <begin position="54"/>
        <end position="195"/>
    </location>
</feature>
<accession>A0A5B0N2B3</accession>
<evidence type="ECO:0000256" key="1">
    <source>
        <dbReference type="SAM" id="MobiDB-lite"/>
    </source>
</evidence>
<feature type="compositionally biased region" description="Acidic residues" evidence="1">
    <location>
        <begin position="95"/>
        <end position="122"/>
    </location>
</feature>
<feature type="compositionally biased region" description="Polar residues" evidence="1">
    <location>
        <begin position="174"/>
        <end position="191"/>
    </location>
</feature>
<comment type="caution">
    <text evidence="3">The sequence shown here is derived from an EMBL/GenBank/DDBJ whole genome shotgun (WGS) entry which is preliminary data.</text>
</comment>
<dbReference type="AlphaFoldDB" id="A0A5B0N2B3"/>
<organism evidence="3 4">
    <name type="scientific">Puccinia graminis f. sp. tritici</name>
    <dbReference type="NCBI Taxonomy" id="56615"/>
    <lineage>
        <taxon>Eukaryota</taxon>
        <taxon>Fungi</taxon>
        <taxon>Dikarya</taxon>
        <taxon>Basidiomycota</taxon>
        <taxon>Pucciniomycotina</taxon>
        <taxon>Pucciniomycetes</taxon>
        <taxon>Pucciniales</taxon>
        <taxon>Pucciniaceae</taxon>
        <taxon>Puccinia</taxon>
    </lineage>
</organism>
<dbReference type="Proteomes" id="UP000325313">
    <property type="component" value="Unassembled WGS sequence"/>
</dbReference>
<feature type="signal peptide" evidence="2">
    <location>
        <begin position="1"/>
        <end position="25"/>
    </location>
</feature>
<name>A0A5B0N2B3_PUCGR</name>
<dbReference type="EMBL" id="VDEP01000438">
    <property type="protein sequence ID" value="KAA1083367.1"/>
    <property type="molecule type" value="Genomic_DNA"/>
</dbReference>
<feature type="chain" id="PRO_5022849067" evidence="2">
    <location>
        <begin position="26"/>
        <end position="226"/>
    </location>
</feature>
<gene>
    <name evidence="3" type="ORF">PGTUg99_030654</name>
</gene>
<keyword evidence="2" id="KW-0732">Signal</keyword>
<feature type="compositionally biased region" description="Polar residues" evidence="1">
    <location>
        <begin position="80"/>
        <end position="92"/>
    </location>
</feature>
<sequence>MNPFNPFRYISILLLPALLFHVCLGLPPPRQTPLDTYPDNIQPNLRASTNLTTNVTNLDNNNTTSNSTTVGNPNVNSNSINPGGSNLNSSTTNENDPDYDSSDDEDLDDDDYENDWSEEPPNDDVSNNHDCDPDAPIMQSTSPDDPTIINNTENQRSNSTSGLGKDGGKVLVAPNSTNPGEGSNVGGNHSSSDTEHNTAHRLLINLHGTWQLTLLAVLGGNLLIMM</sequence>
<evidence type="ECO:0000313" key="3">
    <source>
        <dbReference type="EMBL" id="KAA1083367.1"/>
    </source>
</evidence>
<protein>
    <submittedName>
        <fullName evidence="3">Uncharacterized protein</fullName>
    </submittedName>
</protein>
<evidence type="ECO:0000256" key="2">
    <source>
        <dbReference type="SAM" id="SignalP"/>
    </source>
</evidence>
<feature type="compositionally biased region" description="Low complexity" evidence="1">
    <location>
        <begin position="54"/>
        <end position="79"/>
    </location>
</feature>
<proteinExistence type="predicted"/>
<evidence type="ECO:0000313" key="4">
    <source>
        <dbReference type="Proteomes" id="UP000325313"/>
    </source>
</evidence>
<reference evidence="3 4" key="1">
    <citation type="submission" date="2019-05" db="EMBL/GenBank/DDBJ databases">
        <title>Emergence of the Ug99 lineage of the wheat stem rust pathogen through somatic hybridization.</title>
        <authorList>
            <person name="Li F."/>
            <person name="Upadhyaya N.M."/>
            <person name="Sperschneider J."/>
            <person name="Matny O."/>
            <person name="Nguyen-Phuc H."/>
            <person name="Mago R."/>
            <person name="Raley C."/>
            <person name="Miller M.E."/>
            <person name="Silverstein K.A.T."/>
            <person name="Henningsen E."/>
            <person name="Hirsch C.D."/>
            <person name="Visser B."/>
            <person name="Pretorius Z.A."/>
            <person name="Steffenson B.J."/>
            <person name="Schwessinger B."/>
            <person name="Dodds P.N."/>
            <person name="Figueroa M."/>
        </authorList>
    </citation>
    <scope>NUCLEOTIDE SEQUENCE [LARGE SCALE GENOMIC DNA]</scope>
    <source>
        <strain evidence="3 4">Ug99</strain>
    </source>
</reference>